<dbReference type="Gene3D" id="4.10.240.10">
    <property type="entry name" value="Zn(2)-C6 fungal-type DNA-binding domain"/>
    <property type="match status" value="1"/>
</dbReference>
<evidence type="ECO:0000313" key="5">
    <source>
        <dbReference type="Proteomes" id="UP001302321"/>
    </source>
</evidence>
<dbReference type="GO" id="GO:0008270">
    <property type="term" value="F:zinc ion binding"/>
    <property type="evidence" value="ECO:0007669"/>
    <property type="project" value="InterPro"/>
</dbReference>
<dbReference type="PROSITE" id="PS50048">
    <property type="entry name" value="ZN2_CY6_FUNGAL_2"/>
    <property type="match status" value="1"/>
</dbReference>
<evidence type="ECO:0000259" key="3">
    <source>
        <dbReference type="PROSITE" id="PS50048"/>
    </source>
</evidence>
<protein>
    <recommendedName>
        <fullName evidence="3">Zn(2)-C6 fungal-type domain-containing protein</fullName>
    </recommendedName>
</protein>
<feature type="region of interest" description="Disordered" evidence="2">
    <location>
        <begin position="21"/>
        <end position="77"/>
    </location>
</feature>
<keyword evidence="1" id="KW-0539">Nucleus</keyword>
<dbReference type="CDD" id="cd00067">
    <property type="entry name" value="GAL4"/>
    <property type="match status" value="1"/>
</dbReference>
<comment type="caution">
    <text evidence="4">The sequence shown here is derived from an EMBL/GenBank/DDBJ whole genome shotgun (WGS) entry which is preliminary data.</text>
</comment>
<reference evidence="4" key="1">
    <citation type="journal article" date="2023" name="Mol. Phylogenet. Evol.">
        <title>Genome-scale phylogeny and comparative genomics of the fungal order Sordariales.</title>
        <authorList>
            <person name="Hensen N."/>
            <person name="Bonometti L."/>
            <person name="Westerberg I."/>
            <person name="Brannstrom I.O."/>
            <person name="Guillou S."/>
            <person name="Cros-Aarteil S."/>
            <person name="Calhoun S."/>
            <person name="Haridas S."/>
            <person name="Kuo A."/>
            <person name="Mondo S."/>
            <person name="Pangilinan J."/>
            <person name="Riley R."/>
            <person name="LaButti K."/>
            <person name="Andreopoulos B."/>
            <person name="Lipzen A."/>
            <person name="Chen C."/>
            <person name="Yan M."/>
            <person name="Daum C."/>
            <person name="Ng V."/>
            <person name="Clum A."/>
            <person name="Steindorff A."/>
            <person name="Ohm R.A."/>
            <person name="Martin F."/>
            <person name="Silar P."/>
            <person name="Natvig D.O."/>
            <person name="Lalanne C."/>
            <person name="Gautier V."/>
            <person name="Ament-Velasquez S.L."/>
            <person name="Kruys A."/>
            <person name="Hutchinson M.I."/>
            <person name="Powell A.J."/>
            <person name="Barry K."/>
            <person name="Miller A.N."/>
            <person name="Grigoriev I.V."/>
            <person name="Debuchy R."/>
            <person name="Gladieux P."/>
            <person name="Hiltunen Thoren M."/>
            <person name="Johannesson H."/>
        </authorList>
    </citation>
    <scope>NUCLEOTIDE SEQUENCE</scope>
    <source>
        <strain evidence="4">CBS 892.96</strain>
    </source>
</reference>
<dbReference type="InterPro" id="IPR001138">
    <property type="entry name" value="Zn2Cys6_DnaBD"/>
</dbReference>
<sequence>MWQATIDQAYDDDSSVVQQTHRRLSDVSDASSCTLPLNSPENDARSSDRLDDPPLLEITTGASDSLEGPSSLEPSTDATSIFTESTLGNLVGLVHWPHPQGNPSAWPLPQTTTTVDLGVTGRAVPDAMAGMSGSGRRVVKPYCISCQSMMMKCDREGPPCGNCKRYQKTCVWLDRSKWPFRRDGSPDQLPDFRLGVYETSVVASGDIPVEAPEHSGGL</sequence>
<name>A0AAN6W078_9PEZI</name>
<dbReference type="SUPFAM" id="SSF57701">
    <property type="entry name" value="Zn2/Cys6 DNA-binding domain"/>
    <property type="match status" value="1"/>
</dbReference>
<gene>
    <name evidence="4" type="ORF">QBC36DRAFT_340176</name>
</gene>
<reference evidence="4" key="2">
    <citation type="submission" date="2023-05" db="EMBL/GenBank/DDBJ databases">
        <authorList>
            <consortium name="Lawrence Berkeley National Laboratory"/>
            <person name="Steindorff A."/>
            <person name="Hensen N."/>
            <person name="Bonometti L."/>
            <person name="Westerberg I."/>
            <person name="Brannstrom I.O."/>
            <person name="Guillou S."/>
            <person name="Cros-Aarteil S."/>
            <person name="Calhoun S."/>
            <person name="Haridas S."/>
            <person name="Kuo A."/>
            <person name="Mondo S."/>
            <person name="Pangilinan J."/>
            <person name="Riley R."/>
            <person name="Labutti K."/>
            <person name="Andreopoulos B."/>
            <person name="Lipzen A."/>
            <person name="Chen C."/>
            <person name="Yanf M."/>
            <person name="Daum C."/>
            <person name="Ng V."/>
            <person name="Clum A."/>
            <person name="Ohm R."/>
            <person name="Martin F."/>
            <person name="Silar P."/>
            <person name="Natvig D."/>
            <person name="Lalanne C."/>
            <person name="Gautier V."/>
            <person name="Ament-Velasquez S.L."/>
            <person name="Kruys A."/>
            <person name="Hutchinson M.I."/>
            <person name="Powell A.J."/>
            <person name="Barry K."/>
            <person name="Miller A.N."/>
            <person name="Grigoriev I.V."/>
            <person name="Debuchy R."/>
            <person name="Gladieux P."/>
            <person name="Thoren M.H."/>
            <person name="Johannesson H."/>
        </authorList>
    </citation>
    <scope>NUCLEOTIDE SEQUENCE</scope>
    <source>
        <strain evidence="4">CBS 892.96</strain>
    </source>
</reference>
<proteinExistence type="predicted"/>
<dbReference type="GO" id="GO:0000981">
    <property type="term" value="F:DNA-binding transcription factor activity, RNA polymerase II-specific"/>
    <property type="evidence" value="ECO:0007669"/>
    <property type="project" value="InterPro"/>
</dbReference>
<keyword evidence="5" id="KW-1185">Reference proteome</keyword>
<dbReference type="Proteomes" id="UP001302321">
    <property type="component" value="Unassembled WGS sequence"/>
</dbReference>
<dbReference type="EMBL" id="MU866584">
    <property type="protein sequence ID" value="KAK4171332.1"/>
    <property type="molecule type" value="Genomic_DNA"/>
</dbReference>
<evidence type="ECO:0000256" key="2">
    <source>
        <dbReference type="SAM" id="MobiDB-lite"/>
    </source>
</evidence>
<dbReference type="Pfam" id="PF00172">
    <property type="entry name" value="Zn_clus"/>
    <property type="match status" value="1"/>
</dbReference>
<dbReference type="InterPro" id="IPR036864">
    <property type="entry name" value="Zn2-C6_fun-type_DNA-bd_sf"/>
</dbReference>
<dbReference type="AlphaFoldDB" id="A0AAN6W078"/>
<feature type="compositionally biased region" description="Polar residues" evidence="2">
    <location>
        <begin position="28"/>
        <end position="41"/>
    </location>
</feature>
<accession>A0AAN6W078</accession>
<organism evidence="4 5">
    <name type="scientific">Triangularia setosa</name>
    <dbReference type="NCBI Taxonomy" id="2587417"/>
    <lineage>
        <taxon>Eukaryota</taxon>
        <taxon>Fungi</taxon>
        <taxon>Dikarya</taxon>
        <taxon>Ascomycota</taxon>
        <taxon>Pezizomycotina</taxon>
        <taxon>Sordariomycetes</taxon>
        <taxon>Sordariomycetidae</taxon>
        <taxon>Sordariales</taxon>
        <taxon>Podosporaceae</taxon>
        <taxon>Triangularia</taxon>
    </lineage>
</organism>
<evidence type="ECO:0000313" key="4">
    <source>
        <dbReference type="EMBL" id="KAK4171332.1"/>
    </source>
</evidence>
<feature type="domain" description="Zn(2)-C6 fungal-type" evidence="3">
    <location>
        <begin position="143"/>
        <end position="172"/>
    </location>
</feature>
<feature type="compositionally biased region" description="Basic and acidic residues" evidence="2">
    <location>
        <begin position="42"/>
        <end position="52"/>
    </location>
</feature>
<evidence type="ECO:0000256" key="1">
    <source>
        <dbReference type="ARBA" id="ARBA00023242"/>
    </source>
</evidence>